<dbReference type="Proteomes" id="UP000249518">
    <property type="component" value="Unassembled WGS sequence"/>
</dbReference>
<keyword evidence="1" id="KW-0812">Transmembrane</keyword>
<dbReference type="AlphaFoldDB" id="A0A328WKG9"/>
<protein>
    <recommendedName>
        <fullName evidence="4">VanZ like protein</fullName>
    </recommendedName>
</protein>
<dbReference type="OrthoDB" id="1447802at2"/>
<evidence type="ECO:0008006" key="4">
    <source>
        <dbReference type="Google" id="ProtNLM"/>
    </source>
</evidence>
<dbReference type="EMBL" id="QLSV01000015">
    <property type="protein sequence ID" value="RAR46741.1"/>
    <property type="molecule type" value="Genomic_DNA"/>
</dbReference>
<keyword evidence="3" id="KW-1185">Reference proteome</keyword>
<feature type="transmembrane region" description="Helical" evidence="1">
    <location>
        <begin position="93"/>
        <end position="114"/>
    </location>
</feature>
<evidence type="ECO:0000313" key="3">
    <source>
        <dbReference type="Proteomes" id="UP000249518"/>
    </source>
</evidence>
<gene>
    <name evidence="2" type="ORF">B0I10_11550</name>
</gene>
<evidence type="ECO:0000313" key="2">
    <source>
        <dbReference type="EMBL" id="RAR46741.1"/>
    </source>
</evidence>
<keyword evidence="1" id="KW-0472">Membrane</keyword>
<keyword evidence="1" id="KW-1133">Transmembrane helix</keyword>
<sequence length="123" mass="14580">MKKKYSYLVFFLIFSSSFMVYLLQQNGCHLPKIINNYYNDLMALPIVLSITLWTARKMKSNPTLQLTFFQCLAMAFLYGWFFEVYLPESNPRYTADVIDGILYVVGAILFYGWWSWNDRNHIS</sequence>
<proteinExistence type="predicted"/>
<organism evidence="2 3">
    <name type="scientific">Flavobacterium lacus</name>
    <dbReference type="NCBI Taxonomy" id="1353778"/>
    <lineage>
        <taxon>Bacteria</taxon>
        <taxon>Pseudomonadati</taxon>
        <taxon>Bacteroidota</taxon>
        <taxon>Flavobacteriia</taxon>
        <taxon>Flavobacteriales</taxon>
        <taxon>Flavobacteriaceae</taxon>
        <taxon>Flavobacterium</taxon>
    </lineage>
</organism>
<comment type="caution">
    <text evidence="2">The sequence shown here is derived from an EMBL/GenBank/DDBJ whole genome shotgun (WGS) entry which is preliminary data.</text>
</comment>
<reference evidence="2 3" key="1">
    <citation type="submission" date="2018-06" db="EMBL/GenBank/DDBJ databases">
        <title>Genomic Encyclopedia of Type Strains, Phase III (KMG-III): the genomes of soil and plant-associated and newly described type strains.</title>
        <authorList>
            <person name="Whitman W."/>
        </authorList>
    </citation>
    <scope>NUCLEOTIDE SEQUENCE [LARGE SCALE GENOMIC DNA]</scope>
    <source>
        <strain evidence="2 3">CGMCC 1.12504</strain>
    </source>
</reference>
<feature type="transmembrane region" description="Helical" evidence="1">
    <location>
        <begin position="36"/>
        <end position="55"/>
    </location>
</feature>
<evidence type="ECO:0000256" key="1">
    <source>
        <dbReference type="SAM" id="Phobius"/>
    </source>
</evidence>
<dbReference type="RefSeq" id="WP_112087041.1">
    <property type="nucleotide sequence ID" value="NZ_QLSV01000015.1"/>
</dbReference>
<feature type="transmembrane region" description="Helical" evidence="1">
    <location>
        <begin position="7"/>
        <end position="24"/>
    </location>
</feature>
<feature type="transmembrane region" description="Helical" evidence="1">
    <location>
        <begin position="62"/>
        <end position="81"/>
    </location>
</feature>
<name>A0A328WKG9_9FLAO</name>
<accession>A0A328WKG9</accession>